<proteinExistence type="predicted"/>
<organism evidence="1 2">
    <name type="scientific">Neophaeococcomyces mojaviensis</name>
    <dbReference type="NCBI Taxonomy" id="3383035"/>
    <lineage>
        <taxon>Eukaryota</taxon>
        <taxon>Fungi</taxon>
        <taxon>Dikarya</taxon>
        <taxon>Ascomycota</taxon>
        <taxon>Pezizomycotina</taxon>
        <taxon>Eurotiomycetes</taxon>
        <taxon>Chaetothyriomycetidae</taxon>
        <taxon>Chaetothyriales</taxon>
        <taxon>Chaetothyriales incertae sedis</taxon>
        <taxon>Neophaeococcomyces</taxon>
    </lineage>
</organism>
<dbReference type="EMBL" id="JAPDRQ010000238">
    <property type="protein sequence ID" value="KAJ9651723.1"/>
    <property type="molecule type" value="Genomic_DNA"/>
</dbReference>
<sequence length="965" mass="107703">MENQASMLPQPAARPAGGVMRALSEVSESESNARGAMPPPLTSATGLKRQGSNCSLRSLYTLHVLGLRLSVPEPAQKRKTPADRSGDTVRPPPMSARPASAASHSAPGTTSLYRSSSNSSSISRSTSVTSRNTSASSYTGSLGSGIRPPSSMNIGSNTVRPKSSYTKDRALGRADSRPNTSLTNLAASHEMHASKSKKPSLPTLRGPRIAVSPALVVMPPPPRPTNMTDMRNTGPKRIPSVVIRMRDKNRDVSLSTQLNCIKIEDNSLEPDLPPQTPTRCRRHDSPSKIPKTSTPVPPVTPIPPKTPVLRHKSTMKRTQYLTFDTTIENFDPDEQYKDFKRMFEDYKQMHQDSMDKIDSARQESDIYKESLNKLEQENSSQTESIIQLKSENQTLAFRVETAENTIQELRKDHDAQVEGLRREHRANLETLRQEQRREIESLKMDHREELRELKQRYHDELEQERAQKVEALTQVSSQGALDKQRHQMDLDRKDQEVATARLEVERVQSALEREKELNDDLRVSLKTAGDNATSMEATRQGLQAKIAYLESDSKSQSEAYAAMEKCMNEALQMAQACEEKLRKEETMRRKLHNQVQELKGNIRVFCRVRPTLSAEEEIARMKYPDLEESTEIEVRGMDEVSSLGKDITKTHPFSFDRVFDPRQTNDDVFREISQLIQSALDGYNVCIFAYGQTGSGKTYTMSSEDGMIPRALRQIYSTSKDLEDRGWKYKMEGSFVEVYNEEIRDLLGDEEKGTKKHEVHHDMLNHETTITNVTTLSLDNQDQVESILSQAMSRRSVAATKANEHSSRSHSVFILKLVGENSVTGEKSKGTLNLVDLAGSERIRNADTSGQRLKETQSINKSLSCLGDVIGALGQQGQALPVASDVRSGLTSSREVSSSTGSTAHIPYRNSKLTYLLQFSLGGNSKTLMFVMVAPEKKCLGETITSLKFAEKVSRTKVGVAKRVK</sequence>
<reference evidence="1" key="1">
    <citation type="submission" date="2022-10" db="EMBL/GenBank/DDBJ databases">
        <title>Culturing micro-colonial fungi from biological soil crusts in the Mojave desert and describing Neophaeococcomyces mojavensis, and introducing the new genera and species Taxawa tesnikishii.</title>
        <authorList>
            <person name="Kurbessoian T."/>
            <person name="Stajich J.E."/>
        </authorList>
    </citation>
    <scope>NUCLEOTIDE SEQUENCE</scope>
    <source>
        <strain evidence="1">JES_112</strain>
    </source>
</reference>
<keyword evidence="2" id="KW-1185">Reference proteome</keyword>
<accession>A0ACC2ZVV5</accession>
<comment type="caution">
    <text evidence="1">The sequence shown here is derived from an EMBL/GenBank/DDBJ whole genome shotgun (WGS) entry which is preliminary data.</text>
</comment>
<name>A0ACC2ZVV5_9EURO</name>
<dbReference type="Proteomes" id="UP001172386">
    <property type="component" value="Unassembled WGS sequence"/>
</dbReference>
<evidence type="ECO:0000313" key="1">
    <source>
        <dbReference type="EMBL" id="KAJ9651723.1"/>
    </source>
</evidence>
<evidence type="ECO:0000313" key="2">
    <source>
        <dbReference type="Proteomes" id="UP001172386"/>
    </source>
</evidence>
<gene>
    <name evidence="1" type="primary">KAR3</name>
    <name evidence="1" type="ORF">H2198_008995</name>
</gene>
<protein>
    <submittedName>
        <fullName evidence="1">Kinesin-like nuclear fusion protein</fullName>
    </submittedName>
</protein>